<sequence length="66" mass="7364">VPTNLSLSCRRKKIDSTVGRFLKRTILLPIFWAMVSGAGAIAVEYEDSGNFTFDIRNAEDMRLVAT</sequence>
<name>A0A383C2U6_9ZZZZ</name>
<accession>A0A383C2U6</accession>
<keyword evidence="1" id="KW-1133">Transmembrane helix</keyword>
<dbReference type="AlphaFoldDB" id="A0A383C2U6"/>
<keyword evidence="1" id="KW-0812">Transmembrane</keyword>
<evidence type="ECO:0000256" key="1">
    <source>
        <dbReference type="SAM" id="Phobius"/>
    </source>
</evidence>
<organism evidence="2">
    <name type="scientific">marine metagenome</name>
    <dbReference type="NCBI Taxonomy" id="408172"/>
    <lineage>
        <taxon>unclassified sequences</taxon>
        <taxon>metagenomes</taxon>
        <taxon>ecological metagenomes</taxon>
    </lineage>
</organism>
<proteinExistence type="predicted"/>
<gene>
    <name evidence="2" type="ORF">METZ01_LOCUS479611</name>
</gene>
<feature type="transmembrane region" description="Helical" evidence="1">
    <location>
        <begin position="21"/>
        <end position="43"/>
    </location>
</feature>
<keyword evidence="1" id="KW-0472">Membrane</keyword>
<protein>
    <submittedName>
        <fullName evidence="2">Uncharacterized protein</fullName>
    </submittedName>
</protein>
<feature type="non-terminal residue" evidence="2">
    <location>
        <position position="66"/>
    </location>
</feature>
<evidence type="ECO:0000313" key="2">
    <source>
        <dbReference type="EMBL" id="SVE26757.1"/>
    </source>
</evidence>
<feature type="non-terminal residue" evidence="2">
    <location>
        <position position="1"/>
    </location>
</feature>
<reference evidence="2" key="1">
    <citation type="submission" date="2018-05" db="EMBL/GenBank/DDBJ databases">
        <authorList>
            <person name="Lanie J.A."/>
            <person name="Ng W.-L."/>
            <person name="Kazmierczak K.M."/>
            <person name="Andrzejewski T.M."/>
            <person name="Davidsen T.M."/>
            <person name="Wayne K.J."/>
            <person name="Tettelin H."/>
            <person name="Glass J.I."/>
            <person name="Rusch D."/>
            <person name="Podicherti R."/>
            <person name="Tsui H.-C.T."/>
            <person name="Winkler M.E."/>
        </authorList>
    </citation>
    <scope>NUCLEOTIDE SEQUENCE</scope>
</reference>
<dbReference type="EMBL" id="UINC01205540">
    <property type="protein sequence ID" value="SVE26757.1"/>
    <property type="molecule type" value="Genomic_DNA"/>
</dbReference>